<dbReference type="GO" id="GO:0005835">
    <property type="term" value="C:fatty acid synthase complex"/>
    <property type="evidence" value="ECO:0007669"/>
    <property type="project" value="InterPro"/>
</dbReference>
<dbReference type="PANTHER" id="PTHR43437:SF3">
    <property type="entry name" value="HYDROXYACYL-THIOESTER DEHYDRATASE TYPE 2, MITOCHONDRIAL"/>
    <property type="match status" value="1"/>
</dbReference>
<evidence type="ECO:0000259" key="1">
    <source>
        <dbReference type="Pfam" id="PF01575"/>
    </source>
</evidence>
<dbReference type="Pfam" id="PF01575">
    <property type="entry name" value="MaoC_dehydratas"/>
    <property type="match status" value="1"/>
</dbReference>
<evidence type="ECO:0000313" key="3">
    <source>
        <dbReference type="Proteomes" id="UP000198943"/>
    </source>
</evidence>
<dbReference type="InterPro" id="IPR003965">
    <property type="entry name" value="Fatty_acid_synthase"/>
</dbReference>
<keyword evidence="3" id="KW-1185">Reference proteome</keyword>
<dbReference type="CDD" id="cd03441">
    <property type="entry name" value="R_hydratase_like"/>
    <property type="match status" value="1"/>
</dbReference>
<dbReference type="InterPro" id="IPR050965">
    <property type="entry name" value="UPF0336/Enoyl-CoA_hydratase"/>
</dbReference>
<protein>
    <submittedName>
        <fullName evidence="2">3-hydroxybutyryl-CoA dehydratase</fullName>
    </submittedName>
</protein>
<dbReference type="GO" id="GO:0004312">
    <property type="term" value="F:fatty acid synthase activity"/>
    <property type="evidence" value="ECO:0007669"/>
    <property type="project" value="InterPro"/>
</dbReference>
<dbReference type="Gene3D" id="3.10.129.10">
    <property type="entry name" value="Hotdog Thioesterase"/>
    <property type="match status" value="1"/>
</dbReference>
<reference evidence="3" key="1">
    <citation type="submission" date="2016-10" db="EMBL/GenBank/DDBJ databases">
        <authorList>
            <person name="Varghese N."/>
            <person name="Submissions S."/>
        </authorList>
    </citation>
    <scope>NUCLEOTIDE SEQUENCE [LARGE SCALE GENOMIC DNA]</scope>
    <source>
        <strain evidence="3">DSM 11005</strain>
    </source>
</reference>
<name>A0A1G6MTW4_9FIRM</name>
<dbReference type="GO" id="GO:0019171">
    <property type="term" value="F:(3R)-hydroxyacyl-[acyl-carrier-protein] dehydratase activity"/>
    <property type="evidence" value="ECO:0007669"/>
    <property type="project" value="TreeGrafter"/>
</dbReference>
<accession>A0A1G6MTW4</accession>
<proteinExistence type="predicted"/>
<dbReference type="Proteomes" id="UP000198943">
    <property type="component" value="Unassembled WGS sequence"/>
</dbReference>
<dbReference type="InterPro" id="IPR029069">
    <property type="entry name" value="HotDog_dom_sf"/>
</dbReference>
<organism evidence="2 3">
    <name type="scientific">Succiniclasticum ruminis</name>
    <dbReference type="NCBI Taxonomy" id="40841"/>
    <lineage>
        <taxon>Bacteria</taxon>
        <taxon>Bacillati</taxon>
        <taxon>Bacillota</taxon>
        <taxon>Negativicutes</taxon>
        <taxon>Acidaminococcales</taxon>
        <taxon>Acidaminococcaceae</taxon>
        <taxon>Succiniclasticum</taxon>
    </lineage>
</organism>
<dbReference type="RefSeq" id="WP_093730699.1">
    <property type="nucleotide sequence ID" value="NZ_FMYW01000010.1"/>
</dbReference>
<dbReference type="SUPFAM" id="SSF54637">
    <property type="entry name" value="Thioesterase/thiol ester dehydrase-isomerase"/>
    <property type="match status" value="1"/>
</dbReference>
<dbReference type="GO" id="GO:0006633">
    <property type="term" value="P:fatty acid biosynthetic process"/>
    <property type="evidence" value="ECO:0007669"/>
    <property type="project" value="InterPro"/>
</dbReference>
<dbReference type="OrthoDB" id="9801625at2"/>
<dbReference type="AlphaFoldDB" id="A0A1G6MTW4"/>
<dbReference type="InterPro" id="IPR002539">
    <property type="entry name" value="MaoC-like_dom"/>
</dbReference>
<dbReference type="PRINTS" id="PR01483">
    <property type="entry name" value="FASYNTHASE"/>
</dbReference>
<sequence>MKEISKGDVFTLPAKNVTQEMINHYADAAEDHNPLHIDPEFAKTTRYGGTIAHGMLSVAFIQELMIHTFGRDWLTSGVIETSFMAPVYPGDTITTEAKVIKAEPVEGAENKLQVRMQVLCLNGKQEKVIKGTTEVKVS</sequence>
<dbReference type="EMBL" id="FMYW01000010">
    <property type="protein sequence ID" value="SDC58435.1"/>
    <property type="molecule type" value="Genomic_DNA"/>
</dbReference>
<feature type="domain" description="MaoC-like" evidence="1">
    <location>
        <begin position="13"/>
        <end position="108"/>
    </location>
</feature>
<evidence type="ECO:0000313" key="2">
    <source>
        <dbReference type="EMBL" id="SDC58435.1"/>
    </source>
</evidence>
<gene>
    <name evidence="2" type="ORF">SAMN04487864_110116</name>
</gene>
<dbReference type="PANTHER" id="PTHR43437">
    <property type="entry name" value="HYDROXYACYL-THIOESTER DEHYDRATASE TYPE 2, MITOCHONDRIAL-RELATED"/>
    <property type="match status" value="1"/>
</dbReference>